<dbReference type="RefSeq" id="WP_285524474.1">
    <property type="nucleotide sequence ID" value="NZ_JASNGB010000148.1"/>
</dbReference>
<dbReference type="PROSITE" id="PS51257">
    <property type="entry name" value="PROKAR_LIPOPROTEIN"/>
    <property type="match status" value="1"/>
</dbReference>
<reference evidence="1 2" key="1">
    <citation type="submission" date="2023-05" db="EMBL/GenBank/DDBJ databases">
        <authorList>
            <person name="Gao F."/>
        </authorList>
    </citation>
    <scope>NUCLEOTIDE SEQUENCE [LARGE SCALE GENOMIC DNA]</scope>
    <source>
        <strain evidence="1 2">MIMF12</strain>
    </source>
</reference>
<name>A0ABT7JN57_9DEIO</name>
<evidence type="ECO:0000313" key="1">
    <source>
        <dbReference type="EMBL" id="MDL2345094.1"/>
    </source>
</evidence>
<proteinExistence type="predicted"/>
<accession>A0ABT7JN57</accession>
<evidence type="ECO:0000313" key="2">
    <source>
        <dbReference type="Proteomes" id="UP001302059"/>
    </source>
</evidence>
<organism evidence="1 2">
    <name type="scientific">Deinococcus rhizophilus</name>
    <dbReference type="NCBI Taxonomy" id="3049544"/>
    <lineage>
        <taxon>Bacteria</taxon>
        <taxon>Thermotogati</taxon>
        <taxon>Deinococcota</taxon>
        <taxon>Deinococci</taxon>
        <taxon>Deinococcales</taxon>
        <taxon>Deinococcaceae</taxon>
        <taxon>Deinococcus</taxon>
    </lineage>
</organism>
<gene>
    <name evidence="1" type="ORF">QOL99_13165</name>
</gene>
<evidence type="ECO:0008006" key="3">
    <source>
        <dbReference type="Google" id="ProtNLM"/>
    </source>
</evidence>
<dbReference type="EMBL" id="JASNGB010000148">
    <property type="protein sequence ID" value="MDL2345094.1"/>
    <property type="molecule type" value="Genomic_DNA"/>
</dbReference>
<dbReference type="Proteomes" id="UP001302059">
    <property type="component" value="Unassembled WGS sequence"/>
</dbReference>
<comment type="caution">
    <text evidence="1">The sequence shown here is derived from an EMBL/GenBank/DDBJ whole genome shotgun (WGS) entry which is preliminary data.</text>
</comment>
<protein>
    <recommendedName>
        <fullName evidence="3">Lipoprotein</fullName>
    </recommendedName>
</protein>
<sequence length="230" mass="23448">MRKLGALTALSLLLASCGGGPERVPDNAPAETTVSGRIQTWQSGTSGSVALTGLLPLVPLASAPVDAAGSFRLTLPTGPLVEAQTRSIPETLEQGLSDLNCTSAGLTVSDPAARGLLFFTLRAEGGGAGAREVAAASLTRSGPLSASFDARAWLYTDRVVTVTGRINCRVAGLTAPITVNVKTVPGWIKLKISATGSYGFGGPSASGTVTRTLTDLNTWLTLAEVGQALQ</sequence>
<keyword evidence="2" id="KW-1185">Reference proteome</keyword>